<dbReference type="InterPro" id="IPR004096">
    <property type="entry name" value="V4R"/>
</dbReference>
<dbReference type="KEGG" id="syn:slr0147"/>
<dbReference type="PIR" id="S76418">
    <property type="entry name" value="S76418"/>
</dbReference>
<sequence length="292" mass="32305">MARRYGSSPRPIGDRNPTIRITQGTVGVPLGWPPIPSPRTLSSSGRPNHPRPSPRRRCRGRSRNDDPRRVTMIDVNALINAQPPKGNYFAPDVYLQGDNEFGLLENRSGARLIALPDTLIKGLFTAIDSELGIGAGVALTACGKTWGSAFYKRFADELQEYYGKPIQAMEMVEFLQTFKQCWKSHGYGLVDIDLKYYQNGFIVAEVVNSPFVACAPQGKCPMGFLEAGILTAFFSQLTGENLHCEQTTCESLGAEKNLFILGLKERLKPVSAWLTEGHDHATIMELLCRQQG</sequence>
<dbReference type="STRING" id="1148.gene:10499429"/>
<dbReference type="PaxDb" id="1148-1653635"/>
<evidence type="ECO:0000313" key="4">
    <source>
        <dbReference type="Proteomes" id="UP000001425"/>
    </source>
</evidence>
<evidence type="ECO:0000313" key="3">
    <source>
        <dbReference type="EMBL" id="BAA18547.1"/>
    </source>
</evidence>
<organism evidence="3 4">
    <name type="scientific">Synechocystis sp. (strain ATCC 27184 / PCC 6803 / Kazusa)</name>
    <dbReference type="NCBI Taxonomy" id="1111708"/>
    <lineage>
        <taxon>Bacteria</taxon>
        <taxon>Bacillati</taxon>
        <taxon>Cyanobacteriota</taxon>
        <taxon>Cyanophyceae</taxon>
        <taxon>Synechococcales</taxon>
        <taxon>Merismopediaceae</taxon>
        <taxon>Synechocystis</taxon>
    </lineage>
</organism>
<evidence type="ECO:0000259" key="2">
    <source>
        <dbReference type="SMART" id="SM00989"/>
    </source>
</evidence>
<dbReference type="PANTHER" id="PTHR35090:SF1">
    <property type="entry name" value="SLR0144 PROTEIN"/>
    <property type="match status" value="1"/>
</dbReference>
<keyword evidence="4" id="KW-1185">Reference proteome</keyword>
<dbReference type="Gene3D" id="3.30.1380.20">
    <property type="entry name" value="Trafficking protein particle complex subunit 3"/>
    <property type="match status" value="1"/>
</dbReference>
<dbReference type="PANTHER" id="PTHR35090">
    <property type="entry name" value="DNA-DIRECTED RNA POLYMERASE SUBUNIT I"/>
    <property type="match status" value="1"/>
</dbReference>
<feature type="compositionally biased region" description="Basic residues" evidence="1">
    <location>
        <begin position="48"/>
        <end position="61"/>
    </location>
</feature>
<dbReference type="InterPro" id="IPR024096">
    <property type="entry name" value="NO_sig/Golgi_transp_ligand-bd"/>
</dbReference>
<reference evidence="3 4" key="1">
    <citation type="journal article" date="1995" name="DNA Res.">
        <title>Sequence analysis of the genome of the unicellular cyanobacterium Synechocystis sp. strain PCC6803. I. Sequence features in the 1 Mb region from map positions 64% to 92% of the genome.</title>
        <authorList>
            <person name="Kaneko T."/>
            <person name="Tanaka A."/>
            <person name="Sato S."/>
            <person name="Kotani H."/>
            <person name="Sazuka T."/>
            <person name="Miyajima N."/>
            <person name="Sugiura M."/>
            <person name="Tabata S."/>
        </authorList>
    </citation>
    <scope>NUCLEOTIDE SEQUENCE [LARGE SCALE GENOMIC DNA]</scope>
    <source>
        <strain evidence="4">ATCC 27184 / PCC 6803 / Kazusa</strain>
    </source>
</reference>
<proteinExistence type="predicted"/>
<dbReference type="Proteomes" id="UP000001425">
    <property type="component" value="Chromosome"/>
</dbReference>
<dbReference type="Pfam" id="PF02830">
    <property type="entry name" value="V4R"/>
    <property type="match status" value="1"/>
</dbReference>
<dbReference type="SMART" id="SM00989">
    <property type="entry name" value="V4R"/>
    <property type="match status" value="1"/>
</dbReference>
<accession>P74446</accession>
<gene>
    <name evidence="3" type="ordered locus">slr0147</name>
</gene>
<protein>
    <submittedName>
        <fullName evidence="3">Slr0147 protein</fullName>
    </submittedName>
</protein>
<dbReference type="EnsemblBacteria" id="BAA18547">
    <property type="protein sequence ID" value="BAA18547"/>
    <property type="gene ID" value="BAA18547"/>
</dbReference>
<feature type="domain" description="4-vinyl reductase 4VR" evidence="2">
    <location>
        <begin position="201"/>
        <end position="263"/>
    </location>
</feature>
<dbReference type="IntAct" id="P74446">
    <property type="interactions" value="7"/>
</dbReference>
<dbReference type="InParanoid" id="P74446"/>
<name>P74446_SYNY3</name>
<dbReference type="EMBL" id="BA000022">
    <property type="protein sequence ID" value="BAA18547.1"/>
    <property type="molecule type" value="Genomic_DNA"/>
</dbReference>
<dbReference type="AlphaFoldDB" id="P74446"/>
<dbReference type="eggNOG" id="COG1719">
    <property type="taxonomic scope" value="Bacteria"/>
</dbReference>
<dbReference type="SUPFAM" id="SSF111126">
    <property type="entry name" value="Ligand-binding domain in the NO signalling and Golgi transport"/>
    <property type="match status" value="1"/>
</dbReference>
<feature type="region of interest" description="Disordered" evidence="1">
    <location>
        <begin position="1"/>
        <end position="67"/>
    </location>
</feature>
<evidence type="ECO:0000256" key="1">
    <source>
        <dbReference type="SAM" id="MobiDB-lite"/>
    </source>
</evidence>
<reference evidence="3 4" key="2">
    <citation type="journal article" date="1996" name="DNA Res.">
        <title>Sequence analysis of the genome of the unicellular cyanobacterium Synechocystis sp. strain PCC6803. II. Sequence determination of the entire genome and assignment of potential protein-coding regions.</title>
        <authorList>
            <person name="Kaneko T."/>
            <person name="Sato S."/>
            <person name="Kotani H."/>
            <person name="Tanaka A."/>
            <person name="Asamizu E."/>
            <person name="Nakamura Y."/>
            <person name="Miyajima N."/>
            <person name="Hirosawa M."/>
            <person name="Sugiura M."/>
            <person name="Sasamoto S."/>
            <person name="Kimura T."/>
            <person name="Hosouchi T."/>
            <person name="Matsuno A."/>
            <person name="Muraki A."/>
            <person name="Nakazaki N."/>
            <person name="Naruo K."/>
            <person name="Okumura S."/>
            <person name="Shimpo S."/>
            <person name="Takeuchi C."/>
            <person name="Wada T."/>
            <person name="Watanabe A."/>
            <person name="Yamada M."/>
            <person name="Yasuda M."/>
            <person name="Tabata S."/>
        </authorList>
    </citation>
    <scope>NUCLEOTIDE SEQUENCE [LARGE SCALE GENOMIC DNA]</scope>
    <source>
        <strain evidence="4">ATCC 27184 / PCC 6803 / Kazusa</strain>
    </source>
</reference>